<name>A0ABY0T7F7_9PSED</name>
<evidence type="ECO:0000313" key="1">
    <source>
        <dbReference type="EMBL" id="SDQ38718.1"/>
    </source>
</evidence>
<comment type="caution">
    <text evidence="1">The sequence shown here is derived from an EMBL/GenBank/DDBJ whole genome shotgun (WGS) entry which is preliminary data.</text>
</comment>
<keyword evidence="2" id="KW-1185">Reference proteome</keyword>
<sequence>MDGAPAALIQGPGPWFWIKVFVASVEKLVKQTYSIVASNEVAT</sequence>
<organism evidence="1 2">
    <name type="scientific">Pseudomonas grimontii</name>
    <dbReference type="NCBI Taxonomy" id="129847"/>
    <lineage>
        <taxon>Bacteria</taxon>
        <taxon>Pseudomonadati</taxon>
        <taxon>Pseudomonadota</taxon>
        <taxon>Gammaproteobacteria</taxon>
        <taxon>Pseudomonadales</taxon>
        <taxon>Pseudomonadaceae</taxon>
        <taxon>Pseudomonas</taxon>
    </lineage>
</organism>
<gene>
    <name evidence="1" type="ORF">SAMN04490186_0297</name>
</gene>
<proteinExistence type="predicted"/>
<dbReference type="Proteomes" id="UP000198740">
    <property type="component" value="Unassembled WGS sequence"/>
</dbReference>
<reference evidence="1 2" key="1">
    <citation type="submission" date="2016-10" db="EMBL/GenBank/DDBJ databases">
        <authorList>
            <person name="Varghese N."/>
            <person name="Submissions S."/>
        </authorList>
    </citation>
    <scope>NUCLEOTIDE SEQUENCE [LARGE SCALE GENOMIC DNA]</scope>
    <source>
        <strain evidence="1 2">BS2976</strain>
    </source>
</reference>
<dbReference type="EMBL" id="FNKM01000002">
    <property type="protein sequence ID" value="SDQ38718.1"/>
    <property type="molecule type" value="Genomic_DNA"/>
</dbReference>
<evidence type="ECO:0000313" key="2">
    <source>
        <dbReference type="Proteomes" id="UP000198740"/>
    </source>
</evidence>
<accession>A0ABY0T7F7</accession>
<protein>
    <submittedName>
        <fullName evidence="1">Uncharacterized protein</fullName>
    </submittedName>
</protein>